<dbReference type="Pfam" id="PF13302">
    <property type="entry name" value="Acetyltransf_3"/>
    <property type="match status" value="1"/>
</dbReference>
<evidence type="ECO:0000259" key="1">
    <source>
        <dbReference type="PROSITE" id="PS51186"/>
    </source>
</evidence>
<accession>A0ABV6NYM3</accession>
<keyword evidence="2" id="KW-0012">Acyltransferase</keyword>
<organism evidence="2 3">
    <name type="scientific">Plantactinospora siamensis</name>
    <dbReference type="NCBI Taxonomy" id="555372"/>
    <lineage>
        <taxon>Bacteria</taxon>
        <taxon>Bacillati</taxon>
        <taxon>Actinomycetota</taxon>
        <taxon>Actinomycetes</taxon>
        <taxon>Micromonosporales</taxon>
        <taxon>Micromonosporaceae</taxon>
        <taxon>Plantactinospora</taxon>
    </lineage>
</organism>
<evidence type="ECO:0000313" key="3">
    <source>
        <dbReference type="Proteomes" id="UP001589894"/>
    </source>
</evidence>
<evidence type="ECO:0000313" key="2">
    <source>
        <dbReference type="EMBL" id="MFC0565809.1"/>
    </source>
</evidence>
<comment type="caution">
    <text evidence="2">The sequence shown here is derived from an EMBL/GenBank/DDBJ whole genome shotgun (WGS) entry which is preliminary data.</text>
</comment>
<dbReference type="PANTHER" id="PTHR43441:SF10">
    <property type="entry name" value="ACETYLTRANSFERASE"/>
    <property type="match status" value="1"/>
</dbReference>
<dbReference type="InterPro" id="IPR000182">
    <property type="entry name" value="GNAT_dom"/>
</dbReference>
<proteinExistence type="predicted"/>
<keyword evidence="2" id="KW-0808">Transferase</keyword>
<sequence>MPTDRELTDGTVGPYAAGLRLGSWTEADLPALVEAYRDPVLRRFSSARVRSAADARRWLARQREGWADGTRLGFAVREELPDGGPGRVLGHVVLRRVTPEADIGEVGYWTAGWARGRGVASRALDGLSRWGFDALGLRRLDLIHQVDNPASCRVAGKAGYDLVRVLPPEPPYPLDGHLHSRPA</sequence>
<gene>
    <name evidence="2" type="ORF">ACFFHU_16920</name>
</gene>
<protein>
    <submittedName>
        <fullName evidence="2">GNAT family N-acetyltransferase</fullName>
        <ecNumber evidence="2">2.3.-.-</ecNumber>
    </submittedName>
</protein>
<feature type="domain" description="N-acetyltransferase" evidence="1">
    <location>
        <begin position="19"/>
        <end position="183"/>
    </location>
</feature>
<dbReference type="RefSeq" id="WP_377340018.1">
    <property type="nucleotide sequence ID" value="NZ_JBHLUE010000012.1"/>
</dbReference>
<dbReference type="Proteomes" id="UP001589894">
    <property type="component" value="Unassembled WGS sequence"/>
</dbReference>
<keyword evidence="3" id="KW-1185">Reference proteome</keyword>
<dbReference type="InterPro" id="IPR051908">
    <property type="entry name" value="Ribosomal_N-acetyltransferase"/>
</dbReference>
<reference evidence="2 3" key="1">
    <citation type="submission" date="2024-09" db="EMBL/GenBank/DDBJ databases">
        <authorList>
            <person name="Sun Q."/>
            <person name="Mori K."/>
        </authorList>
    </citation>
    <scope>NUCLEOTIDE SEQUENCE [LARGE SCALE GENOMIC DNA]</scope>
    <source>
        <strain evidence="2 3">TBRC 2205</strain>
    </source>
</reference>
<dbReference type="SUPFAM" id="SSF55729">
    <property type="entry name" value="Acyl-CoA N-acyltransferases (Nat)"/>
    <property type="match status" value="1"/>
</dbReference>
<name>A0ABV6NYM3_9ACTN</name>
<dbReference type="Gene3D" id="3.40.630.30">
    <property type="match status" value="1"/>
</dbReference>
<dbReference type="PROSITE" id="PS51186">
    <property type="entry name" value="GNAT"/>
    <property type="match status" value="1"/>
</dbReference>
<dbReference type="PANTHER" id="PTHR43441">
    <property type="entry name" value="RIBOSOMAL-PROTEIN-SERINE ACETYLTRANSFERASE"/>
    <property type="match status" value="1"/>
</dbReference>
<dbReference type="EC" id="2.3.-.-" evidence="2"/>
<dbReference type="EMBL" id="JBHLUE010000012">
    <property type="protein sequence ID" value="MFC0565809.1"/>
    <property type="molecule type" value="Genomic_DNA"/>
</dbReference>
<dbReference type="GO" id="GO:0016746">
    <property type="term" value="F:acyltransferase activity"/>
    <property type="evidence" value="ECO:0007669"/>
    <property type="project" value="UniProtKB-KW"/>
</dbReference>
<dbReference type="InterPro" id="IPR016181">
    <property type="entry name" value="Acyl_CoA_acyltransferase"/>
</dbReference>